<feature type="compositionally biased region" description="Low complexity" evidence="3">
    <location>
        <begin position="331"/>
        <end position="342"/>
    </location>
</feature>
<dbReference type="KEGG" id="dpo:4802854"/>
<dbReference type="SUPFAM" id="SSF50044">
    <property type="entry name" value="SH3-domain"/>
    <property type="match status" value="2"/>
</dbReference>
<gene>
    <name evidence="6" type="primary">l(3)05822</name>
</gene>
<sequence>MTIPSRPAPAPPGSRGQSAAAGANASLDQLRLQLQQQHLQQQQQSHGGSLQKLTIKLPPPPRGPLQQQQSLNAQHKRSNNNNLFEVQTGSSITRKFPQARYTPTTNWDDDPFGGGGGGAAANGNGNFRKMPPPRPPPPKVQVQVNGQKIASTGQSATSTGGGGSLISNIFHRKKTSSTAAAAASKAVVQSRVYGLSSGHAGTTAPTAAAAAAAGSGGFSNTDWNAAWNTATTTAPITSSSSSSSSAYYSQTTSNAAAADGQLISFDSPPSSPTFTQKSNSDCVSVDSFSSDSNFSSPHNGSVSQPESGFEDDYHRLSRPATQSPLDPWEAVDSGGHSGGVDSFGAAAVRQTYQTSNQVRSSDNPLCNGKSLLPPTQSLTMPTIIKPKISQKPKAPRAPPFVGGMPPGYGGAFNPPSPPMPKGAPPPLPSSVGSAAAGISMLDVIAGRVDAMALSNGCSGYVEEEVNPYAIALYDFDGVEEGDLSFRENEKIYLLDQPTPEWMRGRTRSGCEGIFPVTYVDIKVPLGAGVSQSHPQAQAPPQQQQQQQQTQQHQSQNNEPTALCLYHFPGGVEGDLPLQENELVTVLYRINEEWLFGEAGGRQGQFPANFLDQVPDNLPTL</sequence>
<name>A0A6I8URC2_DROPS</name>
<dbReference type="RefSeq" id="XP_001359689.3">
    <property type="nucleotide sequence ID" value="XM_001359652.5"/>
</dbReference>
<evidence type="ECO:0000256" key="3">
    <source>
        <dbReference type="SAM" id="MobiDB-lite"/>
    </source>
</evidence>
<dbReference type="Pfam" id="PF00018">
    <property type="entry name" value="SH3_1"/>
    <property type="match status" value="1"/>
</dbReference>
<dbReference type="PANTHER" id="PTHR14167">
    <property type="entry name" value="SH3 DOMAIN-CONTAINING"/>
    <property type="match status" value="1"/>
</dbReference>
<feature type="compositionally biased region" description="Polar residues" evidence="3">
    <location>
        <begin position="297"/>
        <end position="306"/>
    </location>
</feature>
<feature type="region of interest" description="Disordered" evidence="3">
    <location>
        <begin position="529"/>
        <end position="557"/>
    </location>
</feature>
<evidence type="ECO:0000256" key="1">
    <source>
        <dbReference type="ARBA" id="ARBA00022443"/>
    </source>
</evidence>
<feature type="compositionally biased region" description="Low complexity" evidence="3">
    <location>
        <begin position="13"/>
        <end position="51"/>
    </location>
</feature>
<proteinExistence type="predicted"/>
<protein>
    <submittedName>
        <fullName evidence="6">Uncharacterized protein l(3)05822 isoform X2</fullName>
    </submittedName>
</protein>
<dbReference type="PRINTS" id="PR00452">
    <property type="entry name" value="SH3DOMAIN"/>
</dbReference>
<feature type="compositionally biased region" description="Pro residues" evidence="3">
    <location>
        <begin position="1"/>
        <end position="12"/>
    </location>
</feature>
<dbReference type="Pfam" id="PF14604">
    <property type="entry name" value="SH3_9"/>
    <property type="match status" value="1"/>
</dbReference>
<dbReference type="InterPro" id="IPR001452">
    <property type="entry name" value="SH3_domain"/>
</dbReference>
<dbReference type="InterPro" id="IPR036028">
    <property type="entry name" value="SH3-like_dom_sf"/>
</dbReference>
<keyword evidence="1 2" id="KW-0728">SH3 domain</keyword>
<dbReference type="PROSITE" id="PS50002">
    <property type="entry name" value="SH3"/>
    <property type="match status" value="2"/>
</dbReference>
<dbReference type="AlphaFoldDB" id="A0A6I8URC2"/>
<keyword evidence="5" id="KW-1185">Reference proteome</keyword>
<feature type="domain" description="SH3" evidence="4">
    <location>
        <begin position="464"/>
        <end position="524"/>
    </location>
</feature>
<dbReference type="InterPro" id="IPR050384">
    <property type="entry name" value="Endophilin_SH3RF"/>
</dbReference>
<evidence type="ECO:0000259" key="4">
    <source>
        <dbReference type="PROSITE" id="PS50002"/>
    </source>
</evidence>
<dbReference type="Proteomes" id="UP000001819">
    <property type="component" value="Chromosome 2"/>
</dbReference>
<reference evidence="5" key="1">
    <citation type="submission" date="2024-06" db="UniProtKB">
        <authorList>
            <consortium name="RefSeq"/>
        </authorList>
    </citation>
    <scope>NUCLEOTIDE SEQUENCE [LARGE SCALE GENOMIC DNA]</scope>
    <source>
        <strain evidence="5">MV2-25</strain>
    </source>
</reference>
<organism evidence="5 6">
    <name type="scientific">Drosophila pseudoobscura pseudoobscura</name>
    <name type="common">Fruit fly</name>
    <dbReference type="NCBI Taxonomy" id="46245"/>
    <lineage>
        <taxon>Eukaryota</taxon>
        <taxon>Metazoa</taxon>
        <taxon>Ecdysozoa</taxon>
        <taxon>Arthropoda</taxon>
        <taxon>Hexapoda</taxon>
        <taxon>Insecta</taxon>
        <taxon>Pterygota</taxon>
        <taxon>Neoptera</taxon>
        <taxon>Endopterygota</taxon>
        <taxon>Diptera</taxon>
        <taxon>Brachycera</taxon>
        <taxon>Muscomorpha</taxon>
        <taxon>Ephydroidea</taxon>
        <taxon>Drosophilidae</taxon>
        <taxon>Drosophila</taxon>
        <taxon>Sophophora</taxon>
    </lineage>
</organism>
<feature type="domain" description="SH3" evidence="4">
    <location>
        <begin position="556"/>
        <end position="615"/>
    </location>
</feature>
<feature type="region of interest" description="Disordered" evidence="3">
    <location>
        <begin position="1"/>
        <end position="80"/>
    </location>
</feature>
<feature type="region of interest" description="Disordered" evidence="3">
    <location>
        <begin position="259"/>
        <end position="342"/>
    </location>
</feature>
<feature type="compositionally biased region" description="Low complexity" evidence="3">
    <location>
        <begin position="278"/>
        <end position="296"/>
    </location>
</feature>
<dbReference type="PANTHER" id="PTHR14167:SF121">
    <property type="entry name" value="LD44138P"/>
    <property type="match status" value="1"/>
</dbReference>
<feature type="compositionally biased region" description="Low complexity" evidence="3">
    <location>
        <begin position="530"/>
        <end position="555"/>
    </location>
</feature>
<evidence type="ECO:0000313" key="6">
    <source>
        <dbReference type="RefSeq" id="XP_001359689.3"/>
    </source>
</evidence>
<dbReference type="CDD" id="cd00174">
    <property type="entry name" value="SH3"/>
    <property type="match status" value="1"/>
</dbReference>
<dbReference type="SMART" id="SM00326">
    <property type="entry name" value="SH3"/>
    <property type="match status" value="2"/>
</dbReference>
<reference evidence="6" key="2">
    <citation type="submission" date="2025-08" db="UniProtKB">
        <authorList>
            <consortium name="RefSeq"/>
        </authorList>
    </citation>
    <scope>IDENTIFICATION</scope>
    <source>
        <strain evidence="6">MV-25-SWS-2005</strain>
        <tissue evidence="6">Whole body</tissue>
    </source>
</reference>
<dbReference type="PRINTS" id="PR00499">
    <property type="entry name" value="P67PHOX"/>
</dbReference>
<accession>A0A6I8URC2</accession>
<dbReference type="Gene3D" id="2.30.30.40">
    <property type="entry name" value="SH3 Domains"/>
    <property type="match status" value="2"/>
</dbReference>
<evidence type="ECO:0000256" key="2">
    <source>
        <dbReference type="PROSITE-ProRule" id="PRU00192"/>
    </source>
</evidence>
<evidence type="ECO:0000313" key="5">
    <source>
        <dbReference type="Proteomes" id="UP000001819"/>
    </source>
</evidence>
<dbReference type="ExpressionAtlas" id="A0A6I8URC2">
    <property type="expression patterns" value="baseline"/>
</dbReference>